<name>A0A086TKT9_9FUNG</name>
<proteinExistence type="predicted"/>
<protein>
    <submittedName>
        <fullName evidence="3">Uncharacterized protein</fullName>
    </submittedName>
</protein>
<sequence length="258" mass="29266">MSFAQSTFTTRQQQPQYVPQQGTSLQQQQQQPYTQQQQQYRSLAPQPQFVSIPQDNQLLCSPSDQVMQQRTLTQLAEEQGQGVANVHNHSGATSMGAMRRRNEEEPPAKKKREVCQGFAPRSNNYHVNTITLLESMTRHPPFVAHGQKKEAWEKVAAYVKTHGGPDLKNANYLLCMKRYEMLRKEFNQQEAASRGRVAAGILTANACNSLSYNNINIFVIVVLSAFIVNFLPGSNINHVIFVYNGSNFSLHLHYHNFL</sequence>
<feature type="compositionally biased region" description="Low complexity" evidence="1">
    <location>
        <begin position="12"/>
        <end position="42"/>
    </location>
</feature>
<evidence type="ECO:0000256" key="2">
    <source>
        <dbReference type="SAM" id="Phobius"/>
    </source>
</evidence>
<feature type="region of interest" description="Disordered" evidence="1">
    <location>
        <begin position="1"/>
        <end position="42"/>
    </location>
</feature>
<feature type="transmembrane region" description="Helical" evidence="2">
    <location>
        <begin position="215"/>
        <end position="231"/>
    </location>
</feature>
<accession>A0A086TKT9</accession>
<gene>
    <name evidence="3" type="ORF">MVEG_11959</name>
</gene>
<dbReference type="Proteomes" id="UP000243308">
    <property type="component" value="Unassembled WGS sequence"/>
</dbReference>
<dbReference type="OrthoDB" id="2443346at2759"/>
<keyword evidence="2" id="KW-0812">Transmembrane</keyword>
<feature type="region of interest" description="Disordered" evidence="1">
    <location>
        <begin position="89"/>
        <end position="112"/>
    </location>
</feature>
<evidence type="ECO:0000313" key="4">
    <source>
        <dbReference type="Proteomes" id="UP000243308"/>
    </source>
</evidence>
<dbReference type="AlphaFoldDB" id="A0A086TKT9"/>
<keyword evidence="2" id="KW-1133">Transmembrane helix</keyword>
<evidence type="ECO:0000313" key="3">
    <source>
        <dbReference type="EMBL" id="KFH62566.1"/>
    </source>
</evidence>
<dbReference type="EMBL" id="KN042431">
    <property type="protein sequence ID" value="KFH62566.1"/>
    <property type="molecule type" value="Genomic_DNA"/>
</dbReference>
<organism evidence="3 4">
    <name type="scientific">Podila verticillata NRRL 6337</name>
    <dbReference type="NCBI Taxonomy" id="1069443"/>
    <lineage>
        <taxon>Eukaryota</taxon>
        <taxon>Fungi</taxon>
        <taxon>Fungi incertae sedis</taxon>
        <taxon>Mucoromycota</taxon>
        <taxon>Mortierellomycotina</taxon>
        <taxon>Mortierellomycetes</taxon>
        <taxon>Mortierellales</taxon>
        <taxon>Mortierellaceae</taxon>
        <taxon>Podila</taxon>
    </lineage>
</organism>
<keyword evidence="2" id="KW-0472">Membrane</keyword>
<evidence type="ECO:0000256" key="1">
    <source>
        <dbReference type="SAM" id="MobiDB-lite"/>
    </source>
</evidence>
<keyword evidence="4" id="KW-1185">Reference proteome</keyword>
<reference evidence="3 4" key="1">
    <citation type="submission" date="2011-02" db="EMBL/GenBank/DDBJ databases">
        <title>The Genome Sequence of Mortierella verticillata NRRL 6337.</title>
        <authorList>
            <consortium name="The Broad Institute Genome Sequencing Platform"/>
            <person name="Russ C."/>
            <person name="Cuomo C."/>
            <person name="Burger G."/>
            <person name="Gray M.W."/>
            <person name="Holland P.W.H."/>
            <person name="King N."/>
            <person name="Lang F.B.F."/>
            <person name="Roger A.J."/>
            <person name="Ruiz-Trillo I."/>
            <person name="Young S.K."/>
            <person name="Zeng Q."/>
            <person name="Gargeya S."/>
            <person name="Alvarado L."/>
            <person name="Berlin A."/>
            <person name="Chapman S.B."/>
            <person name="Chen Z."/>
            <person name="Freedman E."/>
            <person name="Gellesch M."/>
            <person name="Goldberg J."/>
            <person name="Griggs A."/>
            <person name="Gujja S."/>
            <person name="Heilman E."/>
            <person name="Heiman D."/>
            <person name="Howarth C."/>
            <person name="Mehta T."/>
            <person name="Neiman D."/>
            <person name="Pearson M."/>
            <person name="Roberts A."/>
            <person name="Saif S."/>
            <person name="Shea T."/>
            <person name="Shenoy N."/>
            <person name="Sisk P."/>
            <person name="Stolte C."/>
            <person name="Sykes S."/>
            <person name="White J."/>
            <person name="Yandava C."/>
            <person name="Haas B."/>
            <person name="Nusbaum C."/>
            <person name="Birren B."/>
        </authorList>
    </citation>
    <scope>NUCLEOTIDE SEQUENCE [LARGE SCALE GENOMIC DNA]</scope>
    <source>
        <strain evidence="3 4">NRRL 6337</strain>
    </source>
</reference>
<feature type="compositionally biased region" description="Polar residues" evidence="1">
    <location>
        <begin position="1"/>
        <end position="11"/>
    </location>
</feature>